<dbReference type="EnsemblPlants" id="PGSC0003DMT400096260">
    <property type="protein sequence ID" value="PGSC0003DMT400096260"/>
    <property type="gene ID" value="PGSC0003DMG400045831"/>
</dbReference>
<protein>
    <recommendedName>
        <fullName evidence="4">Polyprotein protein</fullName>
    </recommendedName>
</protein>
<accession>M1DY24</accession>
<evidence type="ECO:0008006" key="4">
    <source>
        <dbReference type="Google" id="ProtNLM"/>
    </source>
</evidence>
<evidence type="ECO:0000313" key="3">
    <source>
        <dbReference type="Proteomes" id="UP000011115"/>
    </source>
</evidence>
<proteinExistence type="predicted"/>
<sequence length="262" mass="28482">MAMRSKQRKTSLPFSILITKLCRCAEVPWDAARDIEVTPFSSTDIGRIEVKYTREKADWRRAAPANTSAEVDVDSLPVEVSGTSTSSQAIKITPEMMLKLGNLAYSADVRVTRLERSIPAMIESAILAALTPFRASVDDLATRVTACKSSQREASKFTTLEAKVVDLKKDVDCLKSTDFTSLLKEANDVDAPEIPPSTTSDIYRDETIVKTSMQWVIQTSLTKTSLASPSSTIVSAEVTPGTETRNQIDAPGTDVQTDGATV</sequence>
<dbReference type="AlphaFoldDB" id="M1DY24"/>
<dbReference type="HOGENOM" id="CLU_029307_2_3_1"/>
<dbReference type="PaxDb" id="4113-PGSC0003DMT400096260"/>
<reference evidence="3" key="1">
    <citation type="journal article" date="2011" name="Nature">
        <title>Genome sequence and analysis of the tuber crop potato.</title>
        <authorList>
            <consortium name="The Potato Genome Sequencing Consortium"/>
        </authorList>
    </citation>
    <scope>NUCLEOTIDE SEQUENCE [LARGE SCALE GENOMIC DNA]</scope>
    <source>
        <strain evidence="3">cv. DM1-3 516 R44</strain>
    </source>
</reference>
<dbReference type="InParanoid" id="M1DY24"/>
<dbReference type="Proteomes" id="UP000011115">
    <property type="component" value="Unassembled WGS sequence"/>
</dbReference>
<feature type="region of interest" description="Disordered" evidence="1">
    <location>
        <begin position="237"/>
        <end position="262"/>
    </location>
</feature>
<name>M1DY24_SOLTU</name>
<keyword evidence="3" id="KW-1185">Reference proteome</keyword>
<reference evidence="2" key="2">
    <citation type="submission" date="2015-06" db="UniProtKB">
        <authorList>
            <consortium name="EnsemblPlants"/>
        </authorList>
    </citation>
    <scope>IDENTIFICATION</scope>
    <source>
        <strain evidence="2">DM1-3 516 R44</strain>
    </source>
</reference>
<dbReference type="Gramene" id="PGSC0003DMT400096260">
    <property type="protein sequence ID" value="PGSC0003DMT400096260"/>
    <property type="gene ID" value="PGSC0003DMG400045831"/>
</dbReference>
<evidence type="ECO:0000256" key="1">
    <source>
        <dbReference type="SAM" id="MobiDB-lite"/>
    </source>
</evidence>
<organism evidence="2 3">
    <name type="scientific">Solanum tuberosum</name>
    <name type="common">Potato</name>
    <dbReference type="NCBI Taxonomy" id="4113"/>
    <lineage>
        <taxon>Eukaryota</taxon>
        <taxon>Viridiplantae</taxon>
        <taxon>Streptophyta</taxon>
        <taxon>Embryophyta</taxon>
        <taxon>Tracheophyta</taxon>
        <taxon>Spermatophyta</taxon>
        <taxon>Magnoliopsida</taxon>
        <taxon>eudicotyledons</taxon>
        <taxon>Gunneridae</taxon>
        <taxon>Pentapetalae</taxon>
        <taxon>asterids</taxon>
        <taxon>lamiids</taxon>
        <taxon>Solanales</taxon>
        <taxon>Solanaceae</taxon>
        <taxon>Solanoideae</taxon>
        <taxon>Solaneae</taxon>
        <taxon>Solanum</taxon>
    </lineage>
</organism>
<evidence type="ECO:0000313" key="2">
    <source>
        <dbReference type="EnsemblPlants" id="PGSC0003DMT400096260"/>
    </source>
</evidence>